<dbReference type="EMBL" id="AP027370">
    <property type="protein sequence ID" value="BDY13429.1"/>
    <property type="molecule type" value="Genomic_DNA"/>
</dbReference>
<dbReference type="Pfam" id="PF18765">
    <property type="entry name" value="Polbeta"/>
    <property type="match status" value="1"/>
</dbReference>
<dbReference type="InterPro" id="IPR043519">
    <property type="entry name" value="NT_sf"/>
</dbReference>
<evidence type="ECO:0000313" key="2">
    <source>
        <dbReference type="EMBL" id="BDY13429.1"/>
    </source>
</evidence>
<dbReference type="SUPFAM" id="SSF81301">
    <property type="entry name" value="Nucleotidyltransferase"/>
    <property type="match status" value="1"/>
</dbReference>
<dbReference type="Proteomes" id="UP001321445">
    <property type="component" value="Chromosome"/>
</dbReference>
<organism evidence="2 3">
    <name type="scientific">Hydrogenimonas cancrithermarum</name>
    <dbReference type="NCBI Taxonomy" id="2993563"/>
    <lineage>
        <taxon>Bacteria</taxon>
        <taxon>Pseudomonadati</taxon>
        <taxon>Campylobacterota</taxon>
        <taxon>Epsilonproteobacteria</taxon>
        <taxon>Campylobacterales</taxon>
        <taxon>Hydrogenimonadaceae</taxon>
        <taxon>Hydrogenimonas</taxon>
    </lineage>
</organism>
<evidence type="ECO:0000313" key="3">
    <source>
        <dbReference type="Proteomes" id="UP001321445"/>
    </source>
</evidence>
<accession>A0ABM8FME6</accession>
<dbReference type="InterPro" id="IPR041633">
    <property type="entry name" value="Polbeta"/>
</dbReference>
<dbReference type="PANTHER" id="PTHR43852">
    <property type="entry name" value="NUCLEOTIDYLTRANSFERASE"/>
    <property type="match status" value="1"/>
</dbReference>
<keyword evidence="3" id="KW-1185">Reference proteome</keyword>
<evidence type="ECO:0000259" key="1">
    <source>
        <dbReference type="Pfam" id="PF18765"/>
    </source>
</evidence>
<dbReference type="PANTHER" id="PTHR43852:SF3">
    <property type="entry name" value="NUCLEOTIDYLTRANSFERASE"/>
    <property type="match status" value="1"/>
</dbReference>
<dbReference type="RefSeq" id="WP_286336381.1">
    <property type="nucleotide sequence ID" value="NZ_AP027370.1"/>
</dbReference>
<sequence length="122" mass="14417">MSSEKAVEKIREILAKDENVRFGYLFGSYADGTFDERSDVDIAVFCERDDLDMRLGLHHRLQKFLKKEVDLVCLNRVKNLFLLESILDGILLKDHEERPYYEVMKRHEIIDYKLFKSMIDAA</sequence>
<feature type="domain" description="Polymerase beta nucleotidyltransferase" evidence="1">
    <location>
        <begin position="8"/>
        <end position="97"/>
    </location>
</feature>
<name>A0ABM8FME6_9BACT</name>
<dbReference type="InterPro" id="IPR052930">
    <property type="entry name" value="TA_antitoxin_MntA"/>
</dbReference>
<reference evidence="2 3" key="1">
    <citation type="submission" date="2023-03" db="EMBL/GenBank/DDBJ databases">
        <title>Description of Hydrogenimonas sp. ISO32.</title>
        <authorList>
            <person name="Mino S."/>
            <person name="Fukazawa S."/>
            <person name="Sawabe T."/>
        </authorList>
    </citation>
    <scope>NUCLEOTIDE SEQUENCE [LARGE SCALE GENOMIC DNA]</scope>
    <source>
        <strain evidence="2 3">ISO32</strain>
    </source>
</reference>
<gene>
    <name evidence="2" type="ORF">HCR_17410</name>
</gene>
<proteinExistence type="predicted"/>
<dbReference type="CDD" id="cd05403">
    <property type="entry name" value="NT_KNTase_like"/>
    <property type="match status" value="1"/>
</dbReference>
<dbReference type="Gene3D" id="3.30.460.10">
    <property type="entry name" value="Beta Polymerase, domain 2"/>
    <property type="match status" value="1"/>
</dbReference>
<dbReference type="NCBIfam" id="NF047752">
    <property type="entry name" value="MntA_antitoxin"/>
    <property type="match status" value="1"/>
</dbReference>
<protein>
    <submittedName>
        <fullName evidence="2">Nucleotidyltransferase</fullName>
    </submittedName>
</protein>